<dbReference type="InterPro" id="IPR002347">
    <property type="entry name" value="SDR_fam"/>
</dbReference>
<protein>
    <submittedName>
        <fullName evidence="5">SDR family oxidoreductase</fullName>
    </submittedName>
    <submittedName>
        <fullName evidence="4">Short-chain dehydrogenase/reductase sdr</fullName>
    </submittedName>
</protein>
<dbReference type="RefSeq" id="WP_086987937.1">
    <property type="nucleotide sequence ID" value="NZ_CP089787.1"/>
</dbReference>
<evidence type="ECO:0000313" key="8">
    <source>
        <dbReference type="Proteomes" id="UP000199686"/>
    </source>
</evidence>
<dbReference type="SUPFAM" id="SSF51735">
    <property type="entry name" value="NAD(P)-binding Rossmann-fold domains"/>
    <property type="match status" value="1"/>
</dbReference>
<keyword evidence="2" id="KW-0560">Oxidoreductase</keyword>
<evidence type="ECO:0000313" key="5">
    <source>
        <dbReference type="EMBL" id="NLD31401.1"/>
    </source>
</evidence>
<dbReference type="PRINTS" id="PR00081">
    <property type="entry name" value="GDHRDH"/>
</dbReference>
<reference evidence="5 9" key="3">
    <citation type="journal article" date="2020" name="Biotechnol. Biofuels">
        <title>New insights from the biogas microbiome by comprehensive genome-resolved metagenomics of nearly 1600 species originating from multiple anaerobic digesters.</title>
        <authorList>
            <person name="Campanaro S."/>
            <person name="Treu L."/>
            <person name="Rodriguez-R L.M."/>
            <person name="Kovalovszki A."/>
            <person name="Ziels R.M."/>
            <person name="Maus I."/>
            <person name="Zhu X."/>
            <person name="Kougias P.G."/>
            <person name="Basile A."/>
            <person name="Luo G."/>
            <person name="Schluter A."/>
            <person name="Konstantinidis K.T."/>
            <person name="Angelidaki I."/>
        </authorList>
    </citation>
    <scope>NUCLEOTIDE SEQUENCE [LARGE SCALE GENOMIC DNA]</scope>
    <source>
        <strain evidence="5">AS07pgkLD_105</strain>
    </source>
</reference>
<comment type="similarity">
    <text evidence="1 3">Belongs to the short-chain dehydrogenases/reductases (SDR) family.</text>
</comment>
<dbReference type="Pfam" id="PF00106">
    <property type="entry name" value="adh_short"/>
    <property type="match status" value="1"/>
</dbReference>
<evidence type="ECO:0000256" key="1">
    <source>
        <dbReference type="ARBA" id="ARBA00006484"/>
    </source>
</evidence>
<reference evidence="6 8" key="2">
    <citation type="submission" date="2016-10" db="EMBL/GenBank/DDBJ databases">
        <authorList>
            <person name="Varghese N."/>
            <person name="Submissions S."/>
        </authorList>
    </citation>
    <scope>NUCLEOTIDE SEQUENCE [LARGE SCALE GENOMIC DNA]</scope>
    <source>
        <strain evidence="6 8">DSM 2094</strain>
    </source>
</reference>
<evidence type="ECO:0000313" key="7">
    <source>
        <dbReference type="Proteomes" id="UP000195947"/>
    </source>
</evidence>
<evidence type="ECO:0000313" key="4">
    <source>
        <dbReference type="EMBL" id="CZQ80986.1"/>
    </source>
</evidence>
<reference evidence="4 7" key="1">
    <citation type="submission" date="2016-02" db="EMBL/GenBank/DDBJ databases">
        <authorList>
            <person name="Strepis N."/>
        </authorList>
    </citation>
    <scope>NUCLEOTIDE SEQUENCE [LARGE SCALE GENOMIC DNA]</scope>
    <source>
        <strain evidence="4">Trichococcus flocculiformis</strain>
    </source>
</reference>
<dbReference type="Proteomes" id="UP000199686">
    <property type="component" value="Unassembled WGS sequence"/>
</dbReference>
<evidence type="ECO:0000256" key="3">
    <source>
        <dbReference type="RuleBase" id="RU000363"/>
    </source>
</evidence>
<dbReference type="Proteomes" id="UP000589373">
    <property type="component" value="Unassembled WGS sequence"/>
</dbReference>
<dbReference type="OrthoDB" id="9793345at2"/>
<accession>A0A143Y529</accession>
<dbReference type="PRINTS" id="PR00080">
    <property type="entry name" value="SDRFAMILY"/>
</dbReference>
<evidence type="ECO:0000313" key="9">
    <source>
        <dbReference type="Proteomes" id="UP000589373"/>
    </source>
</evidence>
<evidence type="ECO:0000313" key="6">
    <source>
        <dbReference type="EMBL" id="SFH49633.1"/>
    </source>
</evidence>
<evidence type="ECO:0000256" key="2">
    <source>
        <dbReference type="ARBA" id="ARBA00023002"/>
    </source>
</evidence>
<dbReference type="EMBL" id="FJMZ01000001">
    <property type="protein sequence ID" value="CZQ80986.1"/>
    <property type="molecule type" value="Genomic_DNA"/>
</dbReference>
<dbReference type="STRING" id="82803.SAMN04488048_101216"/>
<dbReference type="PIRSF" id="PIRSF000126">
    <property type="entry name" value="11-beta-HSD1"/>
    <property type="match status" value="1"/>
</dbReference>
<name>A0A143Y529_9LACT</name>
<dbReference type="AlphaFoldDB" id="A0A143Y529"/>
<comment type="caution">
    <text evidence="5">The sequence shown here is derived from an EMBL/GenBank/DDBJ whole genome shotgun (WGS) entry which is preliminary data.</text>
</comment>
<dbReference type="PANTHER" id="PTHR42901:SF1">
    <property type="entry name" value="ALCOHOL DEHYDROGENASE"/>
    <property type="match status" value="1"/>
</dbReference>
<keyword evidence="7" id="KW-1185">Reference proteome</keyword>
<gene>
    <name evidence="5" type="ORF">GX662_03980</name>
    <name evidence="6" type="ORF">SAMN04488507_100230</name>
    <name evidence="4" type="ORF">TFLO_155</name>
</gene>
<dbReference type="GO" id="GO:0016491">
    <property type="term" value="F:oxidoreductase activity"/>
    <property type="evidence" value="ECO:0007669"/>
    <property type="project" value="UniProtKB-KW"/>
</dbReference>
<dbReference type="PANTHER" id="PTHR42901">
    <property type="entry name" value="ALCOHOL DEHYDROGENASE"/>
    <property type="match status" value="1"/>
</dbReference>
<dbReference type="EMBL" id="JAAZCD010000090">
    <property type="protein sequence ID" value="NLD31401.1"/>
    <property type="molecule type" value="Genomic_DNA"/>
</dbReference>
<organism evidence="5 9">
    <name type="scientific">Trichococcus flocculiformis</name>
    <dbReference type="NCBI Taxonomy" id="82803"/>
    <lineage>
        <taxon>Bacteria</taxon>
        <taxon>Bacillati</taxon>
        <taxon>Bacillota</taxon>
        <taxon>Bacilli</taxon>
        <taxon>Lactobacillales</taxon>
        <taxon>Carnobacteriaceae</taxon>
        <taxon>Trichococcus</taxon>
    </lineage>
</organism>
<dbReference type="Proteomes" id="UP000195947">
    <property type="component" value="Unassembled WGS sequence"/>
</dbReference>
<dbReference type="EMBL" id="FOQC01000002">
    <property type="protein sequence ID" value="SFH49633.1"/>
    <property type="molecule type" value="Genomic_DNA"/>
</dbReference>
<dbReference type="CDD" id="cd05233">
    <property type="entry name" value="SDR_c"/>
    <property type="match status" value="1"/>
</dbReference>
<proteinExistence type="inferred from homology"/>
<dbReference type="Gene3D" id="3.40.50.720">
    <property type="entry name" value="NAD(P)-binding Rossmann-like Domain"/>
    <property type="match status" value="1"/>
</dbReference>
<sequence length="254" mass="28122">MTNKLALITGASSGIGQEFAKKLSQQGYDLILVARREDRLLEIAKHLSTKSEIITADLAKAEECYRLYEETKGKNISMLINCAGFGDFGAFTTTSLDKELEMIDVNIKAVHILTKKFLPDMIAKNEGYILNVASVAGLMPAGPYMATYYATKAYVTSFTSAIAEELEEKKSNVYVGSLCPGPVDTEFNKVADVKFNLKGITSEYCVNYALDKMYKRKKIIVPTMLLKGALFSSKLAPRNLVVRLTSRQQKKKQG</sequence>
<dbReference type="InterPro" id="IPR036291">
    <property type="entry name" value="NAD(P)-bd_dom_sf"/>
</dbReference>